<reference evidence="2 3" key="1">
    <citation type="journal article" date="2018" name="Cell">
        <title>The Chara Genome: Secondary Complexity and Implications for Plant Terrestrialization.</title>
        <authorList>
            <person name="Nishiyama T."/>
            <person name="Sakayama H."/>
            <person name="Vries J.D."/>
            <person name="Buschmann H."/>
            <person name="Saint-Marcoux D."/>
            <person name="Ullrich K.K."/>
            <person name="Haas F.B."/>
            <person name="Vanderstraeten L."/>
            <person name="Becker D."/>
            <person name="Lang D."/>
            <person name="Vosolsobe S."/>
            <person name="Rombauts S."/>
            <person name="Wilhelmsson P.K.I."/>
            <person name="Janitza P."/>
            <person name="Kern R."/>
            <person name="Heyl A."/>
            <person name="Rumpler F."/>
            <person name="Villalobos L.I.A.C."/>
            <person name="Clay J.M."/>
            <person name="Skokan R."/>
            <person name="Toyoda A."/>
            <person name="Suzuki Y."/>
            <person name="Kagoshima H."/>
            <person name="Schijlen E."/>
            <person name="Tajeshwar N."/>
            <person name="Catarino B."/>
            <person name="Hetherington A.J."/>
            <person name="Saltykova A."/>
            <person name="Bonnot C."/>
            <person name="Breuninger H."/>
            <person name="Symeonidi A."/>
            <person name="Radhakrishnan G.V."/>
            <person name="Van Nieuwerburgh F."/>
            <person name="Deforce D."/>
            <person name="Chang C."/>
            <person name="Karol K.G."/>
            <person name="Hedrich R."/>
            <person name="Ulvskov P."/>
            <person name="Glockner G."/>
            <person name="Delwiche C.F."/>
            <person name="Petrasek J."/>
            <person name="Van de Peer Y."/>
            <person name="Friml J."/>
            <person name="Beilby M."/>
            <person name="Dolan L."/>
            <person name="Kohara Y."/>
            <person name="Sugano S."/>
            <person name="Fujiyama A."/>
            <person name="Delaux P.-M."/>
            <person name="Quint M."/>
            <person name="TheiBen G."/>
            <person name="Hagemann M."/>
            <person name="Harholt J."/>
            <person name="Dunand C."/>
            <person name="Zachgo S."/>
            <person name="Langdale J."/>
            <person name="Maumus F."/>
            <person name="Straeten D.V.D."/>
            <person name="Gould S.B."/>
            <person name="Rensing S.A."/>
        </authorList>
    </citation>
    <scope>NUCLEOTIDE SEQUENCE [LARGE SCALE GENOMIC DNA]</scope>
    <source>
        <strain evidence="2 3">S276</strain>
    </source>
</reference>
<accession>A0A388JKC1</accession>
<sequence>MEGGVMARRIPLGGPRVLHDVRTRGMGCFGSRDSQGRARIRSSPSSSSSRLTGQHRRSWSGLGIVLRSCQSGSARLADAFGRDAEEITGVVTGVGRATSTPGKGEQGAHIRNGRGRRVRRGVSCSWSAGSPREPGSPSGQDDSSQGVRVEVGRASVPEHVERRHTRCMAGARGRCLCTCSWIEKCVNSFCGRPRPESTPGDELAEPSLARPTQGVPASVSSGN</sequence>
<evidence type="ECO:0000256" key="1">
    <source>
        <dbReference type="SAM" id="MobiDB-lite"/>
    </source>
</evidence>
<feature type="region of interest" description="Disordered" evidence="1">
    <location>
        <begin position="28"/>
        <end position="57"/>
    </location>
</feature>
<keyword evidence="3" id="KW-1185">Reference proteome</keyword>
<feature type="region of interest" description="Disordered" evidence="1">
    <location>
        <begin position="192"/>
        <end position="223"/>
    </location>
</feature>
<evidence type="ECO:0000313" key="2">
    <source>
        <dbReference type="EMBL" id="GBG44632.1"/>
    </source>
</evidence>
<feature type="compositionally biased region" description="Low complexity" evidence="1">
    <location>
        <begin position="135"/>
        <end position="146"/>
    </location>
</feature>
<proteinExistence type="predicted"/>
<feature type="region of interest" description="Disordered" evidence="1">
    <location>
        <begin position="121"/>
        <end position="156"/>
    </location>
</feature>
<evidence type="ECO:0000313" key="3">
    <source>
        <dbReference type="Proteomes" id="UP000265515"/>
    </source>
</evidence>
<comment type="caution">
    <text evidence="2">The sequence shown here is derived from an EMBL/GenBank/DDBJ whole genome shotgun (WGS) entry which is preliminary data.</text>
</comment>
<protein>
    <submittedName>
        <fullName evidence="2">Uncharacterized protein</fullName>
    </submittedName>
</protein>
<name>A0A388JKC1_CHABU</name>
<gene>
    <name evidence="2" type="ORF">CBR_g78102</name>
</gene>
<dbReference type="Proteomes" id="UP000265515">
    <property type="component" value="Unassembled WGS sequence"/>
</dbReference>
<dbReference type="AlphaFoldDB" id="A0A388JKC1"/>
<dbReference type="Gramene" id="GBG44632">
    <property type="protein sequence ID" value="GBG44632"/>
    <property type="gene ID" value="CBR_g78102"/>
</dbReference>
<dbReference type="EMBL" id="BFEA01003475">
    <property type="protein sequence ID" value="GBG44632.1"/>
    <property type="molecule type" value="Genomic_DNA"/>
</dbReference>
<organism evidence="2 3">
    <name type="scientific">Chara braunii</name>
    <name type="common">Braun's stonewort</name>
    <dbReference type="NCBI Taxonomy" id="69332"/>
    <lineage>
        <taxon>Eukaryota</taxon>
        <taxon>Viridiplantae</taxon>
        <taxon>Streptophyta</taxon>
        <taxon>Charophyceae</taxon>
        <taxon>Charales</taxon>
        <taxon>Characeae</taxon>
        <taxon>Chara</taxon>
    </lineage>
</organism>